<dbReference type="AlphaFoldDB" id="A0AAT9FK96"/>
<dbReference type="KEGG" id="osu:NT6N_14020"/>
<sequence>MKHVIKSLMIGGTMLAATSAHAELETEIHAGYHSIYEFRGVDFGDDLYEGGIDLSYDLGSGFSLSGGIWYADANGGGGGDFEEVDYYIGLTKTIGKVDVSVGYTYYDFPGASSSNTDEVYIGVSTELSCGLGLSLTYFEDIDVIDGGYLEFEATKSYELSPCVSLDLAVGAAYSFDYNADVDGGPLDGFNHYFAKVALPWSVRENMTLTPYIKFVGAGSDLSNDYDDGSSEDLFFGGVTLSYSF</sequence>
<dbReference type="Pfam" id="PF09694">
    <property type="entry name" value="Gcw_chp"/>
    <property type="match status" value="1"/>
</dbReference>
<dbReference type="InterPro" id="IPR010239">
    <property type="entry name" value="CHP02001"/>
</dbReference>
<reference evidence="2" key="1">
    <citation type="submission" date="2024-07" db="EMBL/GenBank/DDBJ databases">
        <title>Complete genome sequence of Verrucomicrobiaceae bacterium NT6N.</title>
        <authorList>
            <person name="Huang C."/>
            <person name="Takami H."/>
            <person name="Hamasaki K."/>
        </authorList>
    </citation>
    <scope>NUCLEOTIDE SEQUENCE</scope>
    <source>
        <strain evidence="2">NT6N</strain>
    </source>
</reference>
<evidence type="ECO:0008006" key="3">
    <source>
        <dbReference type="Google" id="ProtNLM"/>
    </source>
</evidence>
<evidence type="ECO:0000313" key="2">
    <source>
        <dbReference type="EMBL" id="BDS06362.1"/>
    </source>
</evidence>
<proteinExistence type="predicted"/>
<accession>A0AAT9FK96</accession>
<organism evidence="2">
    <name type="scientific">Oceaniferula spumae</name>
    <dbReference type="NCBI Taxonomy" id="2979115"/>
    <lineage>
        <taxon>Bacteria</taxon>
        <taxon>Pseudomonadati</taxon>
        <taxon>Verrucomicrobiota</taxon>
        <taxon>Verrucomicrobiia</taxon>
        <taxon>Verrucomicrobiales</taxon>
        <taxon>Verrucomicrobiaceae</taxon>
        <taxon>Oceaniferula</taxon>
    </lineage>
</organism>
<feature type="chain" id="PRO_5043770319" description="TIGR02001 family outer membrane protein" evidence="1">
    <location>
        <begin position="23"/>
        <end position="244"/>
    </location>
</feature>
<evidence type="ECO:0000256" key="1">
    <source>
        <dbReference type="SAM" id="SignalP"/>
    </source>
</evidence>
<protein>
    <recommendedName>
        <fullName evidence="3">TIGR02001 family outer membrane protein</fullName>
    </recommendedName>
</protein>
<keyword evidence="1" id="KW-0732">Signal</keyword>
<dbReference type="EMBL" id="AP026866">
    <property type="protein sequence ID" value="BDS06362.1"/>
    <property type="molecule type" value="Genomic_DNA"/>
</dbReference>
<name>A0AAT9FK96_9BACT</name>
<gene>
    <name evidence="2" type="ORF">NT6N_14020</name>
</gene>
<feature type="signal peptide" evidence="1">
    <location>
        <begin position="1"/>
        <end position="22"/>
    </location>
</feature>